<proteinExistence type="predicted"/>
<accession>A0A284QN67</accession>
<dbReference type="AlphaFoldDB" id="A0A284QN67"/>
<evidence type="ECO:0000313" key="1">
    <source>
        <dbReference type="EMBL" id="SJK97917.1"/>
    </source>
</evidence>
<sequence length="113" mass="12937">MIYLHYLDAHVHRGEGRDSVNLGIIYEKDSDTPHGGPPLHHPRVTLQHKRRWEEESILKIFWAAPPLVASLSCPSITNRTKSRFAPDLYSDTFHISGSSPYQRFAATWSRPQS</sequence>
<evidence type="ECO:0000313" key="2">
    <source>
        <dbReference type="Proteomes" id="UP000219338"/>
    </source>
</evidence>
<keyword evidence="2" id="KW-1185">Reference proteome</keyword>
<reference evidence="2" key="1">
    <citation type="journal article" date="2017" name="Nat. Ecol. Evol.">
        <title>Genome expansion and lineage-specific genetic innovations in the forest pathogenic fungi Armillaria.</title>
        <authorList>
            <person name="Sipos G."/>
            <person name="Prasanna A.N."/>
            <person name="Walter M.C."/>
            <person name="O'Connor E."/>
            <person name="Balint B."/>
            <person name="Krizsan K."/>
            <person name="Kiss B."/>
            <person name="Hess J."/>
            <person name="Varga T."/>
            <person name="Slot J."/>
            <person name="Riley R."/>
            <person name="Boka B."/>
            <person name="Rigling D."/>
            <person name="Barry K."/>
            <person name="Lee J."/>
            <person name="Mihaltcheva S."/>
            <person name="LaButti K."/>
            <person name="Lipzen A."/>
            <person name="Waldron R."/>
            <person name="Moloney N.M."/>
            <person name="Sperisen C."/>
            <person name="Kredics L."/>
            <person name="Vagvoelgyi C."/>
            <person name="Patrignani A."/>
            <person name="Fitzpatrick D."/>
            <person name="Nagy I."/>
            <person name="Doyle S."/>
            <person name="Anderson J.B."/>
            <person name="Grigoriev I.V."/>
            <person name="Gueldener U."/>
            <person name="Muensterkoetter M."/>
            <person name="Nagy L.G."/>
        </authorList>
    </citation>
    <scope>NUCLEOTIDE SEQUENCE [LARGE SCALE GENOMIC DNA]</scope>
    <source>
        <strain evidence="2">C18/9</strain>
    </source>
</reference>
<gene>
    <name evidence="1" type="ORF">ARMOST_01173</name>
</gene>
<dbReference type="Proteomes" id="UP000219338">
    <property type="component" value="Unassembled WGS sequence"/>
</dbReference>
<organism evidence="1 2">
    <name type="scientific">Armillaria ostoyae</name>
    <name type="common">Armillaria root rot fungus</name>
    <dbReference type="NCBI Taxonomy" id="47428"/>
    <lineage>
        <taxon>Eukaryota</taxon>
        <taxon>Fungi</taxon>
        <taxon>Dikarya</taxon>
        <taxon>Basidiomycota</taxon>
        <taxon>Agaricomycotina</taxon>
        <taxon>Agaricomycetes</taxon>
        <taxon>Agaricomycetidae</taxon>
        <taxon>Agaricales</taxon>
        <taxon>Marasmiineae</taxon>
        <taxon>Physalacriaceae</taxon>
        <taxon>Armillaria</taxon>
    </lineage>
</organism>
<protein>
    <submittedName>
        <fullName evidence="1">Uncharacterized protein</fullName>
    </submittedName>
</protein>
<dbReference type="EMBL" id="FUEG01000001">
    <property type="protein sequence ID" value="SJK97917.1"/>
    <property type="molecule type" value="Genomic_DNA"/>
</dbReference>
<name>A0A284QN67_ARMOS</name>